<keyword evidence="5" id="KW-1185">Reference proteome</keyword>
<keyword evidence="1" id="KW-0732">Signal</keyword>
<evidence type="ECO:0000313" key="3">
    <source>
        <dbReference type="EMBL" id="GBH32290.1"/>
    </source>
</evidence>
<dbReference type="InterPro" id="IPR008962">
    <property type="entry name" value="PapD-like_sf"/>
</dbReference>
<dbReference type="InterPro" id="IPR013783">
    <property type="entry name" value="Ig-like_fold"/>
</dbReference>
<accession>A0A249MXP9</accession>
<reference evidence="2 4" key="2">
    <citation type="submission" date="2017-08" db="EMBL/GenBank/DDBJ databases">
        <title>Whole Genome Sequence of Sphingobium hydrophobicum C1: Insights into Adaption to the Electronic-waste Contaminated Sediment.</title>
        <authorList>
            <person name="Song D."/>
            <person name="Chen X."/>
            <person name="Xu M."/>
        </authorList>
    </citation>
    <scope>NUCLEOTIDE SEQUENCE [LARGE SCALE GENOMIC DNA]</scope>
    <source>
        <strain evidence="2 4">C1</strain>
    </source>
</reference>
<dbReference type="SUPFAM" id="SSF49354">
    <property type="entry name" value="PapD-like"/>
    <property type="match status" value="1"/>
</dbReference>
<evidence type="ECO:0000313" key="5">
    <source>
        <dbReference type="Proteomes" id="UP000290975"/>
    </source>
</evidence>
<dbReference type="Gene3D" id="2.60.40.10">
    <property type="entry name" value="Immunoglobulins"/>
    <property type="match status" value="1"/>
</dbReference>
<evidence type="ECO:0000256" key="1">
    <source>
        <dbReference type="SAM" id="SignalP"/>
    </source>
</evidence>
<name>A0A249MXP9_SPHXE</name>
<sequence length="268" mass="27970">MMMAAIVASHALAPTMAQAAAGDLLVAPTRLIMGANSGGEVVVNNTGDKATTYRISLVLRKMTEQGTIESVDEATASQRDAAALDLITYAPRKITLAPQQSQTVRIGVRVPPTMPGGEYRAHLLFRAVPDVADAAAPQPAADGMSISLTPIYGVTIPVIVRVGEPKGSASLNNARLSVQEGQAQLDVDLMRAGERSVYGTLELMQADGKTPIATIKGIAAYPEVAQRHIMLPVDRAALARVSGPLKVRFVETDPAAGGAVSETAVARP</sequence>
<reference evidence="3 5" key="1">
    <citation type="submission" date="2014-12" db="EMBL/GenBank/DDBJ databases">
        <title>Whole genome sequencing of Sphingobium xenophagum OW59.</title>
        <authorList>
            <person name="Ohta Y."/>
            <person name="Nishi S."/>
            <person name="Hatada Y."/>
        </authorList>
    </citation>
    <scope>NUCLEOTIDE SEQUENCE [LARGE SCALE GENOMIC DNA]</scope>
    <source>
        <strain evidence="3 5">OW59</strain>
    </source>
</reference>
<organism evidence="2 4">
    <name type="scientific">Sphingobium xenophagum</name>
    <dbReference type="NCBI Taxonomy" id="121428"/>
    <lineage>
        <taxon>Bacteria</taxon>
        <taxon>Pseudomonadati</taxon>
        <taxon>Pseudomonadota</taxon>
        <taxon>Alphaproteobacteria</taxon>
        <taxon>Sphingomonadales</taxon>
        <taxon>Sphingomonadaceae</taxon>
        <taxon>Sphingobium</taxon>
    </lineage>
</organism>
<dbReference type="EMBL" id="CP022746">
    <property type="protein sequence ID" value="ASY46108.1"/>
    <property type="molecule type" value="Genomic_DNA"/>
</dbReference>
<feature type="signal peptide" evidence="1">
    <location>
        <begin position="1"/>
        <end position="19"/>
    </location>
</feature>
<gene>
    <name evidence="2" type="ORF">CJD35_16560</name>
    <name evidence="3" type="ORF">MBESOW_P3522</name>
</gene>
<proteinExistence type="predicted"/>
<evidence type="ECO:0000313" key="4">
    <source>
        <dbReference type="Proteomes" id="UP000217141"/>
    </source>
</evidence>
<dbReference type="EMBL" id="BBQY01000035">
    <property type="protein sequence ID" value="GBH32290.1"/>
    <property type="molecule type" value="Genomic_DNA"/>
</dbReference>
<evidence type="ECO:0000313" key="2">
    <source>
        <dbReference type="EMBL" id="ASY46108.1"/>
    </source>
</evidence>
<dbReference type="Proteomes" id="UP000217141">
    <property type="component" value="Chromosome II"/>
</dbReference>
<dbReference type="AlphaFoldDB" id="A0A249MXP9"/>
<dbReference type="Proteomes" id="UP000290975">
    <property type="component" value="Unassembled WGS sequence"/>
</dbReference>
<dbReference type="STRING" id="1192759.GCA_000277525_01005"/>
<dbReference type="KEGG" id="shyd:CJD35_16560"/>
<feature type="chain" id="PRO_5036033354" description="Pili assembly chaperone N-terminal domain-containing protein" evidence="1">
    <location>
        <begin position="20"/>
        <end position="268"/>
    </location>
</feature>
<accession>A0A401J6S8</accession>
<protein>
    <recommendedName>
        <fullName evidence="6">Pili assembly chaperone N-terminal domain-containing protein</fullName>
    </recommendedName>
</protein>
<evidence type="ECO:0008006" key="6">
    <source>
        <dbReference type="Google" id="ProtNLM"/>
    </source>
</evidence>